<evidence type="ECO:0000313" key="3">
    <source>
        <dbReference type="EMBL" id="TPW74206.1"/>
    </source>
</evidence>
<dbReference type="Gene3D" id="2.70.70.10">
    <property type="entry name" value="Glucose Permease (Domain IIA)"/>
    <property type="match status" value="1"/>
</dbReference>
<feature type="coiled-coil region" evidence="1">
    <location>
        <begin position="233"/>
        <end position="260"/>
    </location>
</feature>
<name>A0A506XVK8_9MICO</name>
<gene>
    <name evidence="3" type="ORF">FJ657_16405</name>
</gene>
<dbReference type="SUPFAM" id="SSF51261">
    <property type="entry name" value="Duplicated hybrid motif"/>
    <property type="match status" value="1"/>
</dbReference>
<dbReference type="OrthoDB" id="1099523at2"/>
<dbReference type="PANTHER" id="PTHR21666:SF270">
    <property type="entry name" value="MUREIN HYDROLASE ACTIVATOR ENVC"/>
    <property type="match status" value="1"/>
</dbReference>
<dbReference type="CDD" id="cd12797">
    <property type="entry name" value="M23_peptidase"/>
    <property type="match status" value="1"/>
</dbReference>
<comment type="caution">
    <text evidence="3">The sequence shown here is derived from an EMBL/GenBank/DDBJ whole genome shotgun (WGS) entry which is preliminary data.</text>
</comment>
<dbReference type="Pfam" id="PF01551">
    <property type="entry name" value="Peptidase_M23"/>
    <property type="match status" value="1"/>
</dbReference>
<dbReference type="InterPro" id="IPR016047">
    <property type="entry name" value="M23ase_b-sheet_dom"/>
</dbReference>
<protein>
    <submittedName>
        <fullName evidence="3">M23 family metallopeptidase</fullName>
    </submittedName>
</protein>
<keyword evidence="1" id="KW-0175">Coiled coil</keyword>
<dbReference type="EMBL" id="VHQG01000005">
    <property type="protein sequence ID" value="TPW74206.1"/>
    <property type="molecule type" value="Genomic_DNA"/>
</dbReference>
<dbReference type="GO" id="GO:0004222">
    <property type="term" value="F:metalloendopeptidase activity"/>
    <property type="evidence" value="ECO:0007669"/>
    <property type="project" value="TreeGrafter"/>
</dbReference>
<dbReference type="AlphaFoldDB" id="A0A506XVK8"/>
<keyword evidence="4" id="KW-1185">Reference proteome</keyword>
<proteinExistence type="predicted"/>
<feature type="domain" description="M23ase beta-sheet core" evidence="2">
    <location>
        <begin position="307"/>
        <end position="403"/>
    </location>
</feature>
<dbReference type="PANTHER" id="PTHR21666">
    <property type="entry name" value="PEPTIDASE-RELATED"/>
    <property type="match status" value="1"/>
</dbReference>
<accession>A0A506XVK8</accession>
<organism evidence="3 4">
    <name type="scientific">Schumannella soli</name>
    <dbReference type="NCBI Taxonomy" id="2590779"/>
    <lineage>
        <taxon>Bacteria</taxon>
        <taxon>Bacillati</taxon>
        <taxon>Actinomycetota</taxon>
        <taxon>Actinomycetes</taxon>
        <taxon>Micrococcales</taxon>
        <taxon>Microbacteriaceae</taxon>
        <taxon>Schumannella</taxon>
    </lineage>
</organism>
<evidence type="ECO:0000256" key="1">
    <source>
        <dbReference type="SAM" id="Coils"/>
    </source>
</evidence>
<evidence type="ECO:0000313" key="4">
    <source>
        <dbReference type="Proteomes" id="UP000316252"/>
    </source>
</evidence>
<reference evidence="3 4" key="1">
    <citation type="submission" date="2019-06" db="EMBL/GenBank/DDBJ databases">
        <authorList>
            <person name="Li F."/>
        </authorList>
    </citation>
    <scope>NUCLEOTIDE SEQUENCE [LARGE SCALE GENOMIC DNA]</scope>
    <source>
        <strain evidence="3 4">10F1D-1</strain>
    </source>
</reference>
<dbReference type="InterPro" id="IPR011055">
    <property type="entry name" value="Dup_hybrid_motif"/>
</dbReference>
<sequence>MTAIRGHMHDKTGQGMTASWRGRALRGLAVVTALAVLPVVAITAPAAPAYAASYPSWQDVQNAVANVNAAQNLANQVAAQIAALTAEVARTQQVAQEKGDLYGKAQDAYDEQVLKTDKLQGQADAAKAEADKAKGVADRLIAELAKPGGGNLTTSLIAKPGKASDLLKKWGTMSKLSESSKSIFDRASQLQGTAQALTDQAGEAKKELDTRKQAAEAAFTAAQDAAVAAGAALDAQNQHKAQLEAQLVVLKEKRAATQADYQKGLAAQYGPGAAGEVGPNGYARPAAGPITSSYGLRYHPIYHVWKLHSGTDIGAGCGAPIYATHAGTVTYSGWFSDLGNYITIDHGNGTSSGYGHIVNGGLLVRVGQQVAPGQQIARVGSTGGSTGCHLHFMIRINGNLTDPVPFMRSQGSPIG</sequence>
<dbReference type="InterPro" id="IPR050570">
    <property type="entry name" value="Cell_wall_metabolism_enzyme"/>
</dbReference>
<evidence type="ECO:0000259" key="2">
    <source>
        <dbReference type="Pfam" id="PF01551"/>
    </source>
</evidence>
<dbReference type="Proteomes" id="UP000316252">
    <property type="component" value="Unassembled WGS sequence"/>
</dbReference>